<reference evidence="1 2" key="1">
    <citation type="submission" date="2016-09" db="EMBL/GenBank/DDBJ databases">
        <authorList>
            <person name="Capua I."/>
            <person name="De Benedictis P."/>
            <person name="Joannis T."/>
            <person name="Lombin L.H."/>
            <person name="Cattoli G."/>
        </authorList>
    </citation>
    <scope>NUCLEOTIDE SEQUENCE [LARGE SCALE GENOMIC DNA]</scope>
    <source>
        <strain evidence="1 2">GB001</strain>
    </source>
</reference>
<dbReference type="AlphaFoldDB" id="A0A1C6YVM5"/>
<dbReference type="Pfam" id="PF10109">
    <property type="entry name" value="Phage_TAC_7"/>
    <property type="match status" value="1"/>
</dbReference>
<proteinExistence type="predicted"/>
<dbReference type="Proteomes" id="UP000094844">
    <property type="component" value="Unassembled WGS sequence"/>
</dbReference>
<name>A0A1C6YVM5_HAFAL</name>
<dbReference type="OrthoDB" id="7870527at2"/>
<dbReference type="InterPro" id="IPR019289">
    <property type="entry name" value="Phage_tail_E/E"/>
</dbReference>
<evidence type="ECO:0000313" key="1">
    <source>
        <dbReference type="EMBL" id="SCM50851.1"/>
    </source>
</evidence>
<protein>
    <submittedName>
        <fullName evidence="1">Phage tail assembly chaperone protein, E, or 41 or 14</fullName>
    </submittedName>
</protein>
<dbReference type="RefSeq" id="WP_081329512.1">
    <property type="nucleotide sequence ID" value="NZ_FMIQ01000006.1"/>
</dbReference>
<gene>
    <name evidence="1" type="ORF">BN1044_00299</name>
</gene>
<accession>A0A1C6YVM5</accession>
<organism evidence="1 2">
    <name type="scientific">Hafnia alvei</name>
    <dbReference type="NCBI Taxonomy" id="569"/>
    <lineage>
        <taxon>Bacteria</taxon>
        <taxon>Pseudomonadati</taxon>
        <taxon>Pseudomonadota</taxon>
        <taxon>Gammaproteobacteria</taxon>
        <taxon>Enterobacterales</taxon>
        <taxon>Hafniaceae</taxon>
        <taxon>Hafnia</taxon>
    </lineage>
</organism>
<sequence length="98" mass="11039">MYPANSKTITLYTPLTLANGSPLTEVAMREPTVRDRITREKDRGSEGEKDARMLALLCNMNEQDVYALTAADYLQLEEAFNVFMLPPDKRPKAKSDEA</sequence>
<evidence type="ECO:0000313" key="2">
    <source>
        <dbReference type="Proteomes" id="UP000094844"/>
    </source>
</evidence>
<dbReference type="EMBL" id="FMIQ01000006">
    <property type="protein sequence ID" value="SCM50851.1"/>
    <property type="molecule type" value="Genomic_DNA"/>
</dbReference>